<dbReference type="InterPro" id="IPR016135">
    <property type="entry name" value="UBQ-conjugating_enzyme/RWD"/>
</dbReference>
<keyword evidence="4" id="KW-0812">Transmembrane</keyword>
<dbReference type="EC" id="2.3.2.23" evidence="2"/>
<feature type="compositionally biased region" description="Polar residues" evidence="13">
    <location>
        <begin position="168"/>
        <end position="186"/>
    </location>
</feature>
<evidence type="ECO:0000259" key="14">
    <source>
        <dbReference type="PROSITE" id="PS50127"/>
    </source>
</evidence>
<keyword evidence="6" id="KW-0833">Ubl conjugation pathway</keyword>
<keyword evidence="7" id="KW-0256">Endoplasmic reticulum</keyword>
<dbReference type="CDD" id="cd23799">
    <property type="entry name" value="UBCc_UBE2J"/>
    <property type="match status" value="1"/>
</dbReference>
<feature type="non-terminal residue" evidence="15">
    <location>
        <position position="295"/>
    </location>
</feature>
<evidence type="ECO:0000313" key="15">
    <source>
        <dbReference type="EMBL" id="KAJ1955352.1"/>
    </source>
</evidence>
<dbReference type="AlphaFoldDB" id="A0A9W8E0X5"/>
<comment type="caution">
    <text evidence="15">The sequence shown here is derived from an EMBL/GenBank/DDBJ whole genome shotgun (WGS) entry which is preliminary data.</text>
</comment>
<comment type="subcellular location">
    <subcellularLocation>
        <location evidence="1">Endoplasmic reticulum membrane</location>
    </subcellularLocation>
</comment>
<reference evidence="15" key="1">
    <citation type="submission" date="2022-07" db="EMBL/GenBank/DDBJ databases">
        <title>Phylogenomic reconstructions and comparative analyses of Kickxellomycotina fungi.</title>
        <authorList>
            <person name="Reynolds N.K."/>
            <person name="Stajich J.E."/>
            <person name="Barry K."/>
            <person name="Grigoriev I.V."/>
            <person name="Crous P."/>
            <person name="Smith M.E."/>
        </authorList>
    </citation>
    <scope>NUCLEOTIDE SEQUENCE</scope>
    <source>
        <strain evidence="15">RSA 1196</strain>
    </source>
</reference>
<accession>A0A9W8E0X5</accession>
<keyword evidence="9" id="KW-1133">Transmembrane helix</keyword>
<dbReference type="GO" id="GO:0061631">
    <property type="term" value="F:ubiquitin conjugating enzyme activity"/>
    <property type="evidence" value="ECO:0007669"/>
    <property type="project" value="UniProtKB-EC"/>
</dbReference>
<organism evidence="15 16">
    <name type="scientific">Dispira parvispora</name>
    <dbReference type="NCBI Taxonomy" id="1520584"/>
    <lineage>
        <taxon>Eukaryota</taxon>
        <taxon>Fungi</taxon>
        <taxon>Fungi incertae sedis</taxon>
        <taxon>Zoopagomycota</taxon>
        <taxon>Kickxellomycotina</taxon>
        <taxon>Dimargaritomycetes</taxon>
        <taxon>Dimargaritales</taxon>
        <taxon>Dimargaritaceae</taxon>
        <taxon>Dispira</taxon>
    </lineage>
</organism>
<dbReference type="PANTHER" id="PTHR24067">
    <property type="entry name" value="UBIQUITIN-CONJUGATING ENZYME E2"/>
    <property type="match status" value="1"/>
</dbReference>
<evidence type="ECO:0000256" key="8">
    <source>
        <dbReference type="ARBA" id="ARBA00022840"/>
    </source>
</evidence>
<dbReference type="FunFam" id="3.10.110.10:FF:000023">
    <property type="entry name" value="Ubiquitin-conjugating enzyme E2 J2"/>
    <property type="match status" value="1"/>
</dbReference>
<keyword evidence="8" id="KW-0067">ATP-binding</keyword>
<keyword evidence="5" id="KW-0547">Nucleotide-binding</keyword>
<keyword evidence="15" id="KW-0012">Acyltransferase</keyword>
<keyword evidence="16" id="KW-1185">Reference proteome</keyword>
<proteinExistence type="predicted"/>
<dbReference type="GO" id="GO:0005524">
    <property type="term" value="F:ATP binding"/>
    <property type="evidence" value="ECO:0007669"/>
    <property type="project" value="UniProtKB-KW"/>
</dbReference>
<dbReference type="SUPFAM" id="SSF54495">
    <property type="entry name" value="UBC-like"/>
    <property type="match status" value="1"/>
</dbReference>
<evidence type="ECO:0000256" key="5">
    <source>
        <dbReference type="ARBA" id="ARBA00022741"/>
    </source>
</evidence>
<dbReference type="EMBL" id="JANBPY010002356">
    <property type="protein sequence ID" value="KAJ1955352.1"/>
    <property type="molecule type" value="Genomic_DNA"/>
</dbReference>
<evidence type="ECO:0000256" key="1">
    <source>
        <dbReference type="ARBA" id="ARBA00004586"/>
    </source>
</evidence>
<name>A0A9W8E0X5_9FUNG</name>
<evidence type="ECO:0000256" key="3">
    <source>
        <dbReference type="ARBA" id="ARBA00022679"/>
    </source>
</evidence>
<evidence type="ECO:0000256" key="12">
    <source>
        <dbReference type="ARBA" id="ARBA00042181"/>
    </source>
</evidence>
<feature type="region of interest" description="Disordered" evidence="13">
    <location>
        <begin position="163"/>
        <end position="209"/>
    </location>
</feature>
<gene>
    <name evidence="15" type="primary">UBC6</name>
    <name evidence="15" type="ORF">IWQ62_005552</name>
</gene>
<dbReference type="Pfam" id="PF00179">
    <property type="entry name" value="UQ_con"/>
    <property type="match status" value="1"/>
</dbReference>
<evidence type="ECO:0000256" key="4">
    <source>
        <dbReference type="ARBA" id="ARBA00022692"/>
    </source>
</evidence>
<protein>
    <recommendedName>
        <fullName evidence="11">Ubiquitin-conjugating enzyme E2 6</fullName>
        <ecNumber evidence="2">2.3.2.23</ecNumber>
    </recommendedName>
    <alternativeName>
        <fullName evidence="12">E2 ubiquitin-conjugating enzyme 6</fullName>
    </alternativeName>
</protein>
<dbReference type="InterPro" id="IPR000608">
    <property type="entry name" value="UBC"/>
</dbReference>
<evidence type="ECO:0000256" key="10">
    <source>
        <dbReference type="ARBA" id="ARBA00023136"/>
    </source>
</evidence>
<dbReference type="SMART" id="SM00212">
    <property type="entry name" value="UBCc"/>
    <property type="match status" value="1"/>
</dbReference>
<dbReference type="PROSITE" id="PS50127">
    <property type="entry name" value="UBC_2"/>
    <property type="match status" value="1"/>
</dbReference>
<evidence type="ECO:0000256" key="6">
    <source>
        <dbReference type="ARBA" id="ARBA00022786"/>
    </source>
</evidence>
<feature type="region of interest" description="Disordered" evidence="13">
    <location>
        <begin position="240"/>
        <end position="273"/>
    </location>
</feature>
<evidence type="ECO:0000256" key="9">
    <source>
        <dbReference type="ARBA" id="ARBA00022989"/>
    </source>
</evidence>
<dbReference type="OrthoDB" id="1158011at2759"/>
<dbReference type="GO" id="GO:0005789">
    <property type="term" value="C:endoplasmic reticulum membrane"/>
    <property type="evidence" value="ECO:0007669"/>
    <property type="project" value="UniProtKB-SubCell"/>
</dbReference>
<dbReference type="InterPro" id="IPR050113">
    <property type="entry name" value="Ub_conjugating_enzyme"/>
</dbReference>
<evidence type="ECO:0000256" key="2">
    <source>
        <dbReference type="ARBA" id="ARBA00012486"/>
    </source>
</evidence>
<dbReference type="Proteomes" id="UP001150925">
    <property type="component" value="Unassembled WGS sequence"/>
</dbReference>
<evidence type="ECO:0000256" key="13">
    <source>
        <dbReference type="SAM" id="MobiDB-lite"/>
    </source>
</evidence>
<keyword evidence="3 15" id="KW-0808">Transferase</keyword>
<evidence type="ECO:0000256" key="11">
    <source>
        <dbReference type="ARBA" id="ARBA00039885"/>
    </source>
</evidence>
<feature type="compositionally biased region" description="Low complexity" evidence="13">
    <location>
        <begin position="263"/>
        <end position="273"/>
    </location>
</feature>
<keyword evidence="10" id="KW-0472">Membrane</keyword>
<dbReference type="Gene3D" id="3.10.110.10">
    <property type="entry name" value="Ubiquitin Conjugating Enzyme"/>
    <property type="match status" value="1"/>
</dbReference>
<feature type="compositionally biased region" description="Polar residues" evidence="13">
    <location>
        <begin position="241"/>
        <end position="251"/>
    </location>
</feature>
<evidence type="ECO:0000313" key="16">
    <source>
        <dbReference type="Proteomes" id="UP001150925"/>
    </source>
</evidence>
<feature type="domain" description="UBC core" evidence="14">
    <location>
        <begin position="5"/>
        <end position="162"/>
    </location>
</feature>
<evidence type="ECO:0000256" key="7">
    <source>
        <dbReference type="ARBA" id="ARBA00022824"/>
    </source>
</evidence>
<sequence>MASQTAFKRLVKEYKAMQQSPPPYITAKPLDDNILEWHYVLRGPQDTPYEAGEYHGVLKFPSAYPYKPPAIQMITPNGRFQINTNICTTMSNFHPNLWNPAWSVATILNGLLSFMVEEETTTGSIRMANRDRRVLAERSHRVNMQNSVFREVFPELCKAELSPLPEVPSSTTPSRLDPTRTSSGLSSVVPVPRSPALDDGSGESMSSNGSMIKGEKVQFFTPHGRLRERQGVNEAVGHSQEGFQPMSSSATHAAGQSGKGTEESFGSTGEGSTVATAAITTTINAQARPRRSRWF</sequence>